<dbReference type="AlphaFoldDB" id="A0AAV2QU91"/>
<keyword evidence="3" id="KW-1185">Reference proteome</keyword>
<proteinExistence type="predicted"/>
<dbReference type="Proteomes" id="UP001497623">
    <property type="component" value="Unassembled WGS sequence"/>
</dbReference>
<organism evidence="2 3">
    <name type="scientific">Meganyctiphanes norvegica</name>
    <name type="common">Northern krill</name>
    <name type="synonym">Thysanopoda norvegica</name>
    <dbReference type="NCBI Taxonomy" id="48144"/>
    <lineage>
        <taxon>Eukaryota</taxon>
        <taxon>Metazoa</taxon>
        <taxon>Ecdysozoa</taxon>
        <taxon>Arthropoda</taxon>
        <taxon>Crustacea</taxon>
        <taxon>Multicrustacea</taxon>
        <taxon>Malacostraca</taxon>
        <taxon>Eumalacostraca</taxon>
        <taxon>Eucarida</taxon>
        <taxon>Euphausiacea</taxon>
        <taxon>Euphausiidae</taxon>
        <taxon>Meganyctiphanes</taxon>
    </lineage>
</organism>
<dbReference type="InterPro" id="IPR035309">
    <property type="entry name" value="PSME4"/>
</dbReference>
<reference evidence="2 3" key="1">
    <citation type="submission" date="2024-05" db="EMBL/GenBank/DDBJ databases">
        <authorList>
            <person name="Wallberg A."/>
        </authorList>
    </citation>
    <scope>NUCLEOTIDE SEQUENCE [LARGE SCALE GENOMIC DNA]</scope>
</reference>
<dbReference type="GO" id="GO:0016504">
    <property type="term" value="F:peptidase activator activity"/>
    <property type="evidence" value="ECO:0007669"/>
    <property type="project" value="InterPro"/>
</dbReference>
<accession>A0AAV2QU91</accession>
<protein>
    <recommendedName>
        <fullName evidence="1">Proteasome activator Blm10 middle HEAT repeats region domain-containing protein</fullName>
    </recommendedName>
</protein>
<feature type="domain" description="Proteasome activator Blm10 middle HEAT repeats region" evidence="1">
    <location>
        <begin position="6"/>
        <end position="286"/>
    </location>
</feature>
<feature type="non-terminal residue" evidence="2">
    <location>
        <position position="415"/>
    </location>
</feature>
<dbReference type="GO" id="GO:0070628">
    <property type="term" value="F:proteasome binding"/>
    <property type="evidence" value="ECO:0007669"/>
    <property type="project" value="InterPro"/>
</dbReference>
<dbReference type="GO" id="GO:0005634">
    <property type="term" value="C:nucleus"/>
    <property type="evidence" value="ECO:0007669"/>
    <property type="project" value="TreeGrafter"/>
</dbReference>
<dbReference type="InterPro" id="IPR032430">
    <property type="entry name" value="Blm10_mid"/>
</dbReference>
<feature type="non-terminal residue" evidence="2">
    <location>
        <position position="1"/>
    </location>
</feature>
<gene>
    <name evidence="2" type="ORF">MNOR_LOCUS17136</name>
</gene>
<dbReference type="EMBL" id="CAXKWB010011587">
    <property type="protein sequence ID" value="CAL4101951.1"/>
    <property type="molecule type" value="Genomic_DNA"/>
</dbReference>
<name>A0AAV2QU91_MEGNR</name>
<dbReference type="PANTHER" id="PTHR32170">
    <property type="entry name" value="PROTEASOME ACTIVATOR COMPLEX SUBUNIT 4"/>
    <property type="match status" value="1"/>
</dbReference>
<dbReference type="GO" id="GO:0005829">
    <property type="term" value="C:cytosol"/>
    <property type="evidence" value="ECO:0007669"/>
    <property type="project" value="TreeGrafter"/>
</dbReference>
<dbReference type="PANTHER" id="PTHR32170:SF3">
    <property type="entry name" value="PROTEASOME ACTIVATOR COMPLEX SUBUNIT 4"/>
    <property type="match status" value="1"/>
</dbReference>
<sequence>QIEQEVCLQTAGFEDFVLQFMDRCFSLIDNSQLEQITSQDREQEKMNREETMLEMGLSSTFSAILTQAHPQLYQAALRRLKTFINGKMIEIHVAGKFAANMCRSAVKVNPEEALKAFVPSVCRLLLTLMENKDLQDAQHLDDEVLFNLLLLSELVRCPGTPLLAYIEQIQDVLKATVKLKCREGYRLAGTVLRYLLKYLSSVVPQEYRSINTTWDRPLQEFLPTQHWGSAGDIHNLGLKWVQPGAEEAEALHSLVNTFLIPELRLLRKVSKGEASLTREELHQSLSLVLDVVLGAGGILPHWEEEPIKVIDMLVKKDRQKFIVRSSPLVVKLDCGEEFPSNVRLAASEVVLELVDTLLAQGSDDTKALCHAVNIYNGVMFFHGISKEDFDARWKSFQFIKDALANKLHRNKQHIR</sequence>
<evidence type="ECO:0000259" key="1">
    <source>
        <dbReference type="Pfam" id="PF16507"/>
    </source>
</evidence>
<evidence type="ECO:0000313" key="2">
    <source>
        <dbReference type="EMBL" id="CAL4101951.1"/>
    </source>
</evidence>
<dbReference type="GO" id="GO:0010499">
    <property type="term" value="P:proteasomal ubiquitin-independent protein catabolic process"/>
    <property type="evidence" value="ECO:0007669"/>
    <property type="project" value="TreeGrafter"/>
</dbReference>
<comment type="caution">
    <text evidence="2">The sequence shown here is derived from an EMBL/GenBank/DDBJ whole genome shotgun (WGS) entry which is preliminary data.</text>
</comment>
<dbReference type="Pfam" id="PF16507">
    <property type="entry name" value="HEAT_PSME4_mid"/>
    <property type="match status" value="1"/>
</dbReference>
<evidence type="ECO:0000313" key="3">
    <source>
        <dbReference type="Proteomes" id="UP001497623"/>
    </source>
</evidence>